<reference evidence="5" key="2">
    <citation type="submission" date="2021-12" db="EMBL/GenBank/DDBJ databases">
        <title>Resequencing data analysis of finger millet.</title>
        <authorList>
            <person name="Hatakeyama M."/>
            <person name="Aluri S."/>
            <person name="Balachadran M.T."/>
            <person name="Sivarajan S.R."/>
            <person name="Poveda L."/>
            <person name="Shimizu-Inatsugi R."/>
            <person name="Schlapbach R."/>
            <person name="Sreeman S.M."/>
            <person name="Shimizu K.K."/>
        </authorList>
    </citation>
    <scope>NUCLEOTIDE SEQUENCE</scope>
</reference>
<dbReference type="Proteomes" id="UP001054889">
    <property type="component" value="Unassembled WGS sequence"/>
</dbReference>
<sequence>MGNGKFISPGTFSVGGHDWAIRFYPDGFSSSSQSYISVYLELLDKDTTVRASCDLMLVDQTTELPTSVNKTELRIFNSGDLSRFAPQTDLFMVRSQFEASSYLRDDHLTIQCIVTVRKMPQASTTKSVHQIEVPPSDIAKHFGNLLDAEEGADVTVSVGGENFAAHRIMLAARSPVFRAQLYGPMREAKSKHITIEDMQPAVFKAMMHFIYTDLLPETDDHIDADMEMIRHLLVAADRYAMDRLKFLCQSILCKTIDVETVSSTLALAYQHNCERLKDICIDFITRSDVMDALVETPGYKILKTTCPSALVEAFEKTKRFRKM</sequence>
<dbReference type="SMART" id="SM00225">
    <property type="entry name" value="BTB"/>
    <property type="match status" value="1"/>
</dbReference>
<dbReference type="InterPro" id="IPR002083">
    <property type="entry name" value="MATH/TRAF_dom"/>
</dbReference>
<dbReference type="GO" id="GO:0016567">
    <property type="term" value="P:protein ubiquitination"/>
    <property type="evidence" value="ECO:0007669"/>
    <property type="project" value="InterPro"/>
</dbReference>
<comment type="caution">
    <text evidence="5">The sequence shown here is derived from an EMBL/GenBank/DDBJ whole genome shotgun (WGS) entry which is preliminary data.</text>
</comment>
<gene>
    <name evidence="5" type="primary">ga27638</name>
    <name evidence="5" type="ORF">PR202_ga27638</name>
</gene>
<evidence type="ECO:0000259" key="3">
    <source>
        <dbReference type="PROSITE" id="PS50097"/>
    </source>
</evidence>
<comment type="pathway">
    <text evidence="1">Protein modification; protein ubiquitination.</text>
</comment>
<dbReference type="InterPro" id="IPR008974">
    <property type="entry name" value="TRAF-like"/>
</dbReference>
<dbReference type="PROSITE" id="PS50144">
    <property type="entry name" value="MATH"/>
    <property type="match status" value="1"/>
</dbReference>
<dbReference type="PANTHER" id="PTHR26379:SF482">
    <property type="entry name" value="BTB DOMAIN-CONTAINING PROTEIN"/>
    <property type="match status" value="1"/>
</dbReference>
<evidence type="ECO:0000259" key="4">
    <source>
        <dbReference type="PROSITE" id="PS50144"/>
    </source>
</evidence>
<keyword evidence="6" id="KW-1185">Reference proteome</keyword>
<organism evidence="5 6">
    <name type="scientific">Eleusine coracana subsp. coracana</name>
    <dbReference type="NCBI Taxonomy" id="191504"/>
    <lineage>
        <taxon>Eukaryota</taxon>
        <taxon>Viridiplantae</taxon>
        <taxon>Streptophyta</taxon>
        <taxon>Embryophyta</taxon>
        <taxon>Tracheophyta</taxon>
        <taxon>Spermatophyta</taxon>
        <taxon>Magnoliopsida</taxon>
        <taxon>Liliopsida</taxon>
        <taxon>Poales</taxon>
        <taxon>Poaceae</taxon>
        <taxon>PACMAD clade</taxon>
        <taxon>Chloridoideae</taxon>
        <taxon>Cynodonteae</taxon>
        <taxon>Eleusininae</taxon>
        <taxon>Eleusine</taxon>
    </lineage>
</organism>
<dbReference type="Pfam" id="PF22486">
    <property type="entry name" value="MATH_2"/>
    <property type="match status" value="1"/>
</dbReference>
<protein>
    <submittedName>
        <fullName evidence="5">Uncharacterized protein</fullName>
    </submittedName>
</protein>
<dbReference type="Pfam" id="PF00651">
    <property type="entry name" value="BTB"/>
    <property type="match status" value="1"/>
</dbReference>
<dbReference type="InterPro" id="IPR011333">
    <property type="entry name" value="SKP1/BTB/POZ_sf"/>
</dbReference>
<feature type="domain" description="MATH" evidence="4">
    <location>
        <begin position="1"/>
        <end position="114"/>
    </location>
</feature>
<name>A0AAV5DGR1_ELECO</name>
<dbReference type="EMBL" id="BQKI01000016">
    <property type="protein sequence ID" value="GJN09616.1"/>
    <property type="molecule type" value="Genomic_DNA"/>
</dbReference>
<dbReference type="Gene3D" id="2.60.210.10">
    <property type="entry name" value="Apoptosis, Tumor Necrosis Factor Receptor Associated Protein 2, Chain A"/>
    <property type="match status" value="1"/>
</dbReference>
<dbReference type="InterPro" id="IPR045005">
    <property type="entry name" value="BPM1-6"/>
</dbReference>
<evidence type="ECO:0000313" key="5">
    <source>
        <dbReference type="EMBL" id="GJN09616.1"/>
    </source>
</evidence>
<accession>A0AAV5DGR1</accession>
<dbReference type="Pfam" id="PF24570">
    <property type="entry name" value="BACK_BPM_SPOP"/>
    <property type="match status" value="1"/>
</dbReference>
<evidence type="ECO:0000313" key="6">
    <source>
        <dbReference type="Proteomes" id="UP001054889"/>
    </source>
</evidence>
<feature type="domain" description="BTB" evidence="3">
    <location>
        <begin position="152"/>
        <end position="219"/>
    </location>
</feature>
<dbReference type="AlphaFoldDB" id="A0AAV5DGR1"/>
<dbReference type="Gene3D" id="1.25.40.420">
    <property type="match status" value="1"/>
</dbReference>
<dbReference type="InterPro" id="IPR056423">
    <property type="entry name" value="BACK_BPM_SPOP"/>
</dbReference>
<dbReference type="PROSITE" id="PS50097">
    <property type="entry name" value="BTB"/>
    <property type="match status" value="1"/>
</dbReference>
<proteinExistence type="inferred from homology"/>
<dbReference type="SUPFAM" id="SSF49599">
    <property type="entry name" value="TRAF domain-like"/>
    <property type="match status" value="1"/>
</dbReference>
<comment type="similarity">
    <text evidence="2">Belongs to the Tdpoz family.</text>
</comment>
<dbReference type="CDD" id="cd00121">
    <property type="entry name" value="MATH"/>
    <property type="match status" value="1"/>
</dbReference>
<dbReference type="CDD" id="cd18280">
    <property type="entry name" value="BTB_POZ_BPM_plant"/>
    <property type="match status" value="1"/>
</dbReference>
<reference evidence="5" key="1">
    <citation type="journal article" date="2018" name="DNA Res.">
        <title>Multiple hybrid de novo genome assembly of finger millet, an orphan allotetraploid crop.</title>
        <authorList>
            <person name="Hatakeyama M."/>
            <person name="Aluri S."/>
            <person name="Balachadran M.T."/>
            <person name="Sivarajan S.R."/>
            <person name="Patrignani A."/>
            <person name="Gruter S."/>
            <person name="Poveda L."/>
            <person name="Shimizu-Inatsugi R."/>
            <person name="Baeten J."/>
            <person name="Francoijs K.J."/>
            <person name="Nataraja K.N."/>
            <person name="Reddy Y.A.N."/>
            <person name="Phadnis S."/>
            <person name="Ravikumar R.L."/>
            <person name="Schlapbach R."/>
            <person name="Sreeman S.M."/>
            <person name="Shimizu K.K."/>
        </authorList>
    </citation>
    <scope>NUCLEOTIDE SEQUENCE</scope>
</reference>
<dbReference type="Gene3D" id="3.30.710.10">
    <property type="entry name" value="Potassium Channel Kv1.1, Chain A"/>
    <property type="match status" value="1"/>
</dbReference>
<evidence type="ECO:0000256" key="1">
    <source>
        <dbReference type="ARBA" id="ARBA00004906"/>
    </source>
</evidence>
<dbReference type="SUPFAM" id="SSF54695">
    <property type="entry name" value="POZ domain"/>
    <property type="match status" value="1"/>
</dbReference>
<dbReference type="PANTHER" id="PTHR26379">
    <property type="entry name" value="BTB/POZ AND MATH DOMAIN-CONTAINING PROTEIN 1"/>
    <property type="match status" value="1"/>
</dbReference>
<evidence type="ECO:0000256" key="2">
    <source>
        <dbReference type="ARBA" id="ARBA00010846"/>
    </source>
</evidence>
<dbReference type="InterPro" id="IPR000210">
    <property type="entry name" value="BTB/POZ_dom"/>
</dbReference>